<evidence type="ECO:0000259" key="2">
    <source>
        <dbReference type="Pfam" id="PF01575"/>
    </source>
</evidence>
<gene>
    <name evidence="3" type="ORF">DFR68_11310</name>
</gene>
<name>A0A370GNZ8_9NOCA</name>
<sequence>MNPHRSAALPEAGTALPGREFVVSRSDLIRYAGASRDYNPIHWSDRIARRSGLPGVVAHGMLTMSLAVRTVTEWAGPEATVVDYRASFANPVVVPDDDGVTLSVTATVAEHLGEDRIRFRLSVRLGDSKVLTKSYVVIQLRRAS</sequence>
<accession>A0A370GNZ8</accession>
<reference evidence="3 4" key="1">
    <citation type="submission" date="2018-07" db="EMBL/GenBank/DDBJ databases">
        <title>Genomic Encyclopedia of Type Strains, Phase IV (KMG-IV): sequencing the most valuable type-strain genomes for metagenomic binning, comparative biology and taxonomic classification.</title>
        <authorList>
            <person name="Goeker M."/>
        </authorList>
    </citation>
    <scope>NUCLEOTIDE SEQUENCE [LARGE SCALE GENOMIC DNA]</scope>
    <source>
        <strain evidence="3 4">DSM 44952</strain>
    </source>
</reference>
<evidence type="ECO:0000256" key="1">
    <source>
        <dbReference type="ARBA" id="ARBA00005254"/>
    </source>
</evidence>
<dbReference type="EMBL" id="QQAZ01000013">
    <property type="protein sequence ID" value="RDI45241.1"/>
    <property type="molecule type" value="Genomic_DNA"/>
</dbReference>
<organism evidence="3 4">
    <name type="scientific">Nocardia mexicana</name>
    <dbReference type="NCBI Taxonomy" id="279262"/>
    <lineage>
        <taxon>Bacteria</taxon>
        <taxon>Bacillati</taxon>
        <taxon>Actinomycetota</taxon>
        <taxon>Actinomycetes</taxon>
        <taxon>Mycobacteriales</taxon>
        <taxon>Nocardiaceae</taxon>
        <taxon>Nocardia</taxon>
    </lineage>
</organism>
<dbReference type="PANTHER" id="PTHR43841:SF3">
    <property type="entry name" value="(3R)-HYDROXYACYL-ACP DEHYDRATASE SUBUNIT HADB"/>
    <property type="match status" value="1"/>
</dbReference>
<dbReference type="InterPro" id="IPR002539">
    <property type="entry name" value="MaoC-like_dom"/>
</dbReference>
<dbReference type="Pfam" id="PF01575">
    <property type="entry name" value="MaoC_dehydratas"/>
    <property type="match status" value="1"/>
</dbReference>
<dbReference type="OrthoDB" id="9800237at2"/>
<comment type="caution">
    <text evidence="3">The sequence shown here is derived from an EMBL/GenBank/DDBJ whole genome shotgun (WGS) entry which is preliminary data.</text>
</comment>
<feature type="domain" description="MaoC-like" evidence="2">
    <location>
        <begin position="20"/>
        <end position="105"/>
    </location>
</feature>
<dbReference type="SUPFAM" id="SSF54637">
    <property type="entry name" value="Thioesterase/thiol ester dehydrase-isomerase"/>
    <property type="match status" value="1"/>
</dbReference>
<dbReference type="InterPro" id="IPR029069">
    <property type="entry name" value="HotDog_dom_sf"/>
</dbReference>
<protein>
    <submittedName>
        <fullName evidence="3">MaoC dehydratase-like protein</fullName>
    </submittedName>
</protein>
<dbReference type="STRING" id="1210089.GCA_001613165_03034"/>
<dbReference type="Proteomes" id="UP000255355">
    <property type="component" value="Unassembled WGS sequence"/>
</dbReference>
<keyword evidence="4" id="KW-1185">Reference proteome</keyword>
<dbReference type="AlphaFoldDB" id="A0A370GNZ8"/>
<dbReference type="PANTHER" id="PTHR43841">
    <property type="entry name" value="3-HYDROXYACYL-THIOESTER DEHYDRATASE HTDX-RELATED"/>
    <property type="match status" value="1"/>
</dbReference>
<dbReference type="RefSeq" id="WP_068019835.1">
    <property type="nucleotide sequence ID" value="NZ_QQAZ01000013.1"/>
</dbReference>
<evidence type="ECO:0000313" key="4">
    <source>
        <dbReference type="Proteomes" id="UP000255355"/>
    </source>
</evidence>
<proteinExistence type="inferred from homology"/>
<evidence type="ECO:0000313" key="3">
    <source>
        <dbReference type="EMBL" id="RDI45241.1"/>
    </source>
</evidence>
<dbReference type="Gene3D" id="3.10.129.10">
    <property type="entry name" value="Hotdog Thioesterase"/>
    <property type="match status" value="1"/>
</dbReference>
<comment type="similarity">
    <text evidence="1">Belongs to the enoyl-CoA hydratase/isomerase family.</text>
</comment>